<dbReference type="GO" id="GO:0016042">
    <property type="term" value="P:lipid catabolic process"/>
    <property type="evidence" value="ECO:0007669"/>
    <property type="project" value="UniProtKB-UniRule"/>
</dbReference>
<dbReference type="PROSITE" id="PS51635">
    <property type="entry name" value="PNPLA"/>
    <property type="match status" value="1"/>
</dbReference>
<dbReference type="SUPFAM" id="SSF52151">
    <property type="entry name" value="FabD/lysophospholipase-like"/>
    <property type="match status" value="1"/>
</dbReference>
<dbReference type="Pfam" id="PF01734">
    <property type="entry name" value="Patatin"/>
    <property type="match status" value="1"/>
</dbReference>
<feature type="active site" description="Proton acceptor" evidence="4">
    <location>
        <position position="162"/>
    </location>
</feature>
<reference evidence="6 7" key="1">
    <citation type="submission" date="2018-10" db="EMBL/GenBank/DDBJ databases">
        <title>Draft genome of Mycobacterium hodleri strain B.</title>
        <authorList>
            <person name="Amande T.J."/>
            <person name="Mcgenity T.J."/>
        </authorList>
    </citation>
    <scope>NUCLEOTIDE SEQUENCE [LARGE SCALE GENOMIC DNA]</scope>
    <source>
        <strain evidence="6 7">B</strain>
    </source>
</reference>
<accession>A0A544W5N6</accession>
<dbReference type="AlphaFoldDB" id="A0A544W5N6"/>
<dbReference type="InterPro" id="IPR002641">
    <property type="entry name" value="PNPLA_dom"/>
</dbReference>
<feature type="active site" description="Nucleophile" evidence="4">
    <location>
        <position position="38"/>
    </location>
</feature>
<evidence type="ECO:0000256" key="3">
    <source>
        <dbReference type="ARBA" id="ARBA00023098"/>
    </source>
</evidence>
<evidence type="ECO:0000313" key="7">
    <source>
        <dbReference type="Proteomes" id="UP000315759"/>
    </source>
</evidence>
<feature type="domain" description="PNPLA" evidence="5">
    <location>
        <begin position="5"/>
        <end position="175"/>
    </location>
</feature>
<keyword evidence="2 4" id="KW-0442">Lipid degradation</keyword>
<dbReference type="GO" id="GO:0016787">
    <property type="term" value="F:hydrolase activity"/>
    <property type="evidence" value="ECO:0007669"/>
    <property type="project" value="UniProtKB-UniRule"/>
</dbReference>
<organism evidence="6 7">
    <name type="scientific">Mycolicibacterium hodleri</name>
    <dbReference type="NCBI Taxonomy" id="49897"/>
    <lineage>
        <taxon>Bacteria</taxon>
        <taxon>Bacillati</taxon>
        <taxon>Actinomycetota</taxon>
        <taxon>Actinomycetes</taxon>
        <taxon>Mycobacteriales</taxon>
        <taxon>Mycobacteriaceae</taxon>
        <taxon>Mycolicibacterium</taxon>
    </lineage>
</organism>
<sequence>MVTAFVLSGGGSLGAVQAGMLLSLFEAGVVPDIIVGTSVGAFNGGWVAARPDVAGTKDLIGVWRSLSRRDVFPTHLGTSALCIFGLRRHLASGDGIRRILRQHLRFQLLQDAPTPFHCVATDVLSGEDVLLSAGDAADAIAASAAIPAILPPVRIGGRDLMDGGVVNNTPLSHAVRLGADIIYVLPTGYACALQSAPRGALGLAMHAMTIAINQRLANDVERFAAIHDWLRRVHSSVGQALLLEPHRD</sequence>
<gene>
    <name evidence="6" type="ORF">D8S82_06530</name>
</gene>
<evidence type="ECO:0000256" key="1">
    <source>
        <dbReference type="ARBA" id="ARBA00022801"/>
    </source>
</evidence>
<dbReference type="InterPro" id="IPR050301">
    <property type="entry name" value="NTE"/>
</dbReference>
<comment type="caution">
    <text evidence="6">The sequence shown here is derived from an EMBL/GenBank/DDBJ whole genome shotgun (WGS) entry which is preliminary data.</text>
</comment>
<proteinExistence type="predicted"/>
<dbReference type="InterPro" id="IPR016035">
    <property type="entry name" value="Acyl_Trfase/lysoPLipase"/>
</dbReference>
<protein>
    <submittedName>
        <fullName evidence="6">Patatin-like phospholipase family protein</fullName>
    </submittedName>
</protein>
<feature type="short sequence motif" description="DGA/G" evidence="4">
    <location>
        <begin position="162"/>
        <end position="164"/>
    </location>
</feature>
<keyword evidence="7" id="KW-1185">Reference proteome</keyword>
<feature type="short sequence motif" description="GXSXG" evidence="4">
    <location>
        <begin position="36"/>
        <end position="40"/>
    </location>
</feature>
<dbReference type="PANTHER" id="PTHR14226">
    <property type="entry name" value="NEUROPATHY TARGET ESTERASE/SWISS CHEESE D.MELANOGASTER"/>
    <property type="match status" value="1"/>
</dbReference>
<feature type="short sequence motif" description="GXGXXG" evidence="4">
    <location>
        <begin position="9"/>
        <end position="14"/>
    </location>
</feature>
<keyword evidence="3 4" id="KW-0443">Lipid metabolism</keyword>
<dbReference type="EMBL" id="VIFX01000006">
    <property type="protein sequence ID" value="TQR87542.1"/>
    <property type="molecule type" value="Genomic_DNA"/>
</dbReference>
<evidence type="ECO:0000313" key="6">
    <source>
        <dbReference type="EMBL" id="TQR87542.1"/>
    </source>
</evidence>
<dbReference type="Gene3D" id="3.40.1090.10">
    <property type="entry name" value="Cytosolic phospholipase A2 catalytic domain"/>
    <property type="match status" value="2"/>
</dbReference>
<evidence type="ECO:0000256" key="2">
    <source>
        <dbReference type="ARBA" id="ARBA00022963"/>
    </source>
</evidence>
<dbReference type="PANTHER" id="PTHR14226:SF57">
    <property type="entry name" value="BLR7027 PROTEIN"/>
    <property type="match status" value="1"/>
</dbReference>
<dbReference type="Proteomes" id="UP000315759">
    <property type="component" value="Unassembled WGS sequence"/>
</dbReference>
<evidence type="ECO:0000256" key="4">
    <source>
        <dbReference type="PROSITE-ProRule" id="PRU01161"/>
    </source>
</evidence>
<name>A0A544W5N6_9MYCO</name>
<evidence type="ECO:0000259" key="5">
    <source>
        <dbReference type="PROSITE" id="PS51635"/>
    </source>
</evidence>
<keyword evidence="1 4" id="KW-0378">Hydrolase</keyword>